<sequence>MKHQFTRFVVGFFLVIIVSLVALTPVLIKADVVVPSEKTHQQTVTINLNTEEE</sequence>
<dbReference type="RefSeq" id="WP_154655198.1">
    <property type="nucleotide sequence ID" value="NZ_AULI01000006.1"/>
</dbReference>
<dbReference type="EMBL" id="AVPE01000004">
    <property type="protein sequence ID" value="KGX93052.1"/>
    <property type="molecule type" value="Genomic_DNA"/>
</dbReference>
<dbReference type="STRING" id="1385510.GCA_000425205_01587"/>
<name>A0A0A5IB52_9BACI</name>
<protein>
    <submittedName>
        <fullName evidence="1">Uncharacterized protein</fullName>
    </submittedName>
</protein>
<dbReference type="Proteomes" id="UP000030528">
    <property type="component" value="Unassembled WGS sequence"/>
</dbReference>
<comment type="caution">
    <text evidence="1">The sequence shown here is derived from an EMBL/GenBank/DDBJ whole genome shotgun (WGS) entry which is preliminary data.</text>
</comment>
<evidence type="ECO:0000313" key="1">
    <source>
        <dbReference type="EMBL" id="KGX93052.1"/>
    </source>
</evidence>
<proteinExistence type="predicted"/>
<evidence type="ECO:0000313" key="2">
    <source>
        <dbReference type="Proteomes" id="UP000030528"/>
    </source>
</evidence>
<gene>
    <name evidence="1" type="ORF">N781_13770</name>
</gene>
<accession>A0A0A5IB52</accession>
<dbReference type="AlphaFoldDB" id="A0A0A5IB52"/>
<keyword evidence="2" id="KW-1185">Reference proteome</keyword>
<organism evidence="1 2">
    <name type="scientific">Pontibacillus halophilus JSM 076056 = DSM 19796</name>
    <dbReference type="NCBI Taxonomy" id="1385510"/>
    <lineage>
        <taxon>Bacteria</taxon>
        <taxon>Bacillati</taxon>
        <taxon>Bacillota</taxon>
        <taxon>Bacilli</taxon>
        <taxon>Bacillales</taxon>
        <taxon>Bacillaceae</taxon>
        <taxon>Pontibacillus</taxon>
    </lineage>
</organism>
<reference evidence="1 2" key="1">
    <citation type="submission" date="2013-08" db="EMBL/GenBank/DDBJ databases">
        <authorList>
            <person name="Huang J."/>
            <person name="Wang G."/>
        </authorList>
    </citation>
    <scope>NUCLEOTIDE SEQUENCE [LARGE SCALE GENOMIC DNA]</scope>
    <source>
        <strain evidence="1 2">JSM 076056</strain>
    </source>
</reference>